<evidence type="ECO:0000313" key="2">
    <source>
        <dbReference type="EMBL" id="RWA13667.1"/>
    </source>
</evidence>
<reference evidence="2 3" key="1">
    <citation type="submission" date="2018-12" db="EMBL/GenBank/DDBJ databases">
        <title>Draft genome sequence of Xylaria grammica IHI A82.</title>
        <authorList>
            <person name="Buettner E."/>
            <person name="Kellner H."/>
        </authorList>
    </citation>
    <scope>NUCLEOTIDE SEQUENCE [LARGE SCALE GENOMIC DNA]</scope>
    <source>
        <strain evidence="2 3">IHI A82</strain>
    </source>
</reference>
<keyword evidence="3" id="KW-1185">Reference proteome</keyword>
<feature type="compositionally biased region" description="Polar residues" evidence="1">
    <location>
        <begin position="335"/>
        <end position="351"/>
    </location>
</feature>
<gene>
    <name evidence="2" type="ORF">EKO27_g1465</name>
</gene>
<comment type="caution">
    <text evidence="2">The sequence shown here is derived from an EMBL/GenBank/DDBJ whole genome shotgun (WGS) entry which is preliminary data.</text>
</comment>
<feature type="region of interest" description="Disordered" evidence="1">
    <location>
        <begin position="931"/>
        <end position="996"/>
    </location>
</feature>
<sequence>MDRLLQLKRADGAWNPLLVPDRKHERLMRTLRARSEICAEENEDRVANRRFSDILPLQRPALYVFVKQSLPSYTALHSRPCFVQHANADAFNYLEDHAEHKGVIHSGYSDHTAQRTASVSLPQKVNSYLGNTTTAPPHSLDKQNTSDPLGPCIIHSSSNKAPSACGFIESATPQYPNTNAIVDEASFVMTGTPIPTSHTKLHSYGPLALHPPGIAPKTPSSPFPREDSSSSLASLEARDSSIRIVKPNLTLSPLNRPKDKENKKGVTDHSTPSRGGKGQPTTMHKNEQNGQKGPNKVGGSQSRSKATGEYSSSHSRSQSQNKQSFDTPEGRDPSRASQSDAPTRNGHVQTDSPDRGRTMQRRYEFIDSDDKTHVTLSPVQEAAKNNNDLDSKSIGHAGRESNMTTMTNLLQQCVESSPPKLPIYQTRRQHQGKGGIGTSGTQPSVPQLKAKHRPPPLNLMNPAYIGMVHRHTNRYQVEHHEIKSSEVEHFNIRSPSASSSVYDGVEDTPRIGPLSIPMRGEINGTNSLQSYREWRENLNPVRTASQGSICIAIPTREEDTFMIRRMMDENRLPIRDYPSVQHPPIISHVRSRSTLGIRENRDKEDRRRHFSGDSVYSDSDYSAATPFNQGPSIGRSATMNEVPRRDRRFSRGSESKTGQNGATVNATVARMEVAIPVSPFSPLTPFIMRATGAPAGTEKGSKTLFGEHGWLEDTATSGAKKPKMEKTVGFMESLKRKAREIADSTSFKPIRNIRTSAVSHVSISLDAREQSLLYCELEYNLNNALDAYFKAQLNSGRLEASKLSRVADTWAQKGRPKVIGFRYDLETQVDLIMAHVNDFRFYGPVQAEGPVAIAGLLHAMKTNARYMRIRTFCQPDSVIAKHVLDSQSFLRLLGSPESLQRPLEEVAQFFKVAVERRKAMTEAPAGRIVSNSSGRVISNGSGQHVRFQDDSERHRPCVEIPDASKSRSNERDQNNGSTNSQVVKPQNENRGLNRQV</sequence>
<feature type="compositionally biased region" description="Basic and acidic residues" evidence="1">
    <location>
        <begin position="598"/>
        <end position="611"/>
    </location>
</feature>
<feature type="region of interest" description="Disordered" evidence="1">
    <location>
        <begin position="427"/>
        <end position="458"/>
    </location>
</feature>
<feature type="compositionally biased region" description="Polar residues" evidence="1">
    <location>
        <begin position="974"/>
        <end position="996"/>
    </location>
</feature>
<feature type="region of interest" description="Disordered" evidence="1">
    <location>
        <begin position="591"/>
        <end position="662"/>
    </location>
</feature>
<dbReference type="Proteomes" id="UP000286045">
    <property type="component" value="Unassembled WGS sequence"/>
</dbReference>
<feature type="compositionally biased region" description="Low complexity" evidence="1">
    <location>
        <begin position="612"/>
        <end position="622"/>
    </location>
</feature>
<proteinExistence type="predicted"/>
<feature type="compositionally biased region" description="Basic and acidic residues" evidence="1">
    <location>
        <begin position="256"/>
        <end position="267"/>
    </location>
</feature>
<evidence type="ECO:0000313" key="3">
    <source>
        <dbReference type="Proteomes" id="UP000286045"/>
    </source>
</evidence>
<feature type="compositionally biased region" description="Polar residues" evidence="1">
    <location>
        <begin position="931"/>
        <end position="942"/>
    </location>
</feature>
<protein>
    <submittedName>
        <fullName evidence="2">Uncharacterized protein</fullName>
    </submittedName>
</protein>
<accession>A0A439DGY5</accession>
<feature type="compositionally biased region" description="Low complexity" evidence="1">
    <location>
        <begin position="311"/>
        <end position="324"/>
    </location>
</feature>
<feature type="compositionally biased region" description="Basic and acidic residues" evidence="1">
    <location>
        <begin position="946"/>
        <end position="973"/>
    </location>
</feature>
<feature type="compositionally biased region" description="Polar residues" evidence="1">
    <location>
        <begin position="127"/>
        <end position="147"/>
    </location>
</feature>
<feature type="compositionally biased region" description="Polar residues" evidence="1">
    <location>
        <begin position="268"/>
        <end position="305"/>
    </location>
</feature>
<name>A0A439DGY5_9PEZI</name>
<feature type="region of interest" description="Disordered" evidence="1">
    <location>
        <begin position="127"/>
        <end position="153"/>
    </location>
</feature>
<dbReference type="EMBL" id="RYZI01000022">
    <property type="protein sequence ID" value="RWA13667.1"/>
    <property type="molecule type" value="Genomic_DNA"/>
</dbReference>
<feature type="compositionally biased region" description="Polar residues" evidence="1">
    <location>
        <begin position="625"/>
        <end position="639"/>
    </location>
</feature>
<feature type="region of interest" description="Disordered" evidence="1">
    <location>
        <begin position="199"/>
        <end position="358"/>
    </location>
</feature>
<evidence type="ECO:0000256" key="1">
    <source>
        <dbReference type="SAM" id="MobiDB-lite"/>
    </source>
</evidence>
<organism evidence="2 3">
    <name type="scientific">Xylaria grammica</name>
    <dbReference type="NCBI Taxonomy" id="363999"/>
    <lineage>
        <taxon>Eukaryota</taxon>
        <taxon>Fungi</taxon>
        <taxon>Dikarya</taxon>
        <taxon>Ascomycota</taxon>
        <taxon>Pezizomycotina</taxon>
        <taxon>Sordariomycetes</taxon>
        <taxon>Xylariomycetidae</taxon>
        <taxon>Xylariales</taxon>
        <taxon>Xylariaceae</taxon>
        <taxon>Xylaria</taxon>
    </lineage>
</organism>
<dbReference type="STRING" id="363999.A0A439DGY5"/>
<dbReference type="AlphaFoldDB" id="A0A439DGY5"/>